<dbReference type="SUPFAM" id="SSF64518">
    <property type="entry name" value="Phase 1 flagellin"/>
    <property type="match status" value="1"/>
</dbReference>
<reference evidence="1" key="1">
    <citation type="submission" date="2023-07" db="EMBL/GenBank/DDBJ databases">
        <title>Genomic Encyclopedia of Type Strains, Phase IV (KMG-IV): sequencing the most valuable type-strain genomes for metagenomic binning, comparative biology and taxonomic classification.</title>
        <authorList>
            <person name="Goeker M."/>
        </authorList>
    </citation>
    <scope>NUCLEOTIDE SEQUENCE</scope>
    <source>
        <strain evidence="1">DSM 19569</strain>
    </source>
</reference>
<keyword evidence="1" id="KW-0282">Flagellum</keyword>
<keyword evidence="1" id="KW-0966">Cell projection</keyword>
<evidence type="ECO:0000313" key="2">
    <source>
        <dbReference type="Proteomes" id="UP001223420"/>
    </source>
</evidence>
<protein>
    <submittedName>
        <fullName evidence="1">Flagellin-like hook-associated protein FlgL</fullName>
    </submittedName>
</protein>
<dbReference type="EMBL" id="JAUSWL010000001">
    <property type="protein sequence ID" value="MDQ0542043.1"/>
    <property type="molecule type" value="Genomic_DNA"/>
</dbReference>
<name>A0AAJ1TT44_9HYPH</name>
<dbReference type="Proteomes" id="UP001223420">
    <property type="component" value="Unassembled WGS sequence"/>
</dbReference>
<gene>
    <name evidence="1" type="ORF">QO001_000951</name>
</gene>
<dbReference type="AlphaFoldDB" id="A0AAJ1TT44"/>
<organism evidence="1 2">
    <name type="scientific">Methylobacterium brachiatum</name>
    <dbReference type="NCBI Taxonomy" id="269660"/>
    <lineage>
        <taxon>Bacteria</taxon>
        <taxon>Pseudomonadati</taxon>
        <taxon>Pseudomonadota</taxon>
        <taxon>Alphaproteobacteria</taxon>
        <taxon>Hyphomicrobiales</taxon>
        <taxon>Methylobacteriaceae</taxon>
        <taxon>Methylobacterium</taxon>
    </lineage>
</organism>
<keyword evidence="1" id="KW-0969">Cilium</keyword>
<comment type="caution">
    <text evidence="1">The sequence shown here is derived from an EMBL/GenBank/DDBJ whole genome shotgun (WGS) entry which is preliminary data.</text>
</comment>
<sequence length="533" mass="53547">MTTISPFAAGSYIANRNTSQLLALKNQLNDLSNQLSSGKVSQTYGGLGTGRSTALAAQATLSALDGYGAGITAAQTRTNVAVTSLTQVAKLGTDARTALNNGLQSIAANTTAGRSIALANLQTALDTLNQSAAGSYLFGGRDATTQPVLDADTILNGSTDSQGNTLAGLTALVNERVTAELGPGGNGRLTQTAPSATSVQVTDEANAATRGRFGFTLSGTPTTTGTAINAAITGTGPAALTIGLAGQPAVGDSVSFALKMPDGTSTTVTLSAAASADSTSTTSFAIGATAADTMKNLSATLTNALKGAATGTLAVNATASVTQDFFTGSARGGPSGTGIMPQRIAYDAAKNPIGYVAATPTNTVLWYQGENTYTTPADPTQAVPTTALDTQSVQVSATGQVGTGARANDKTIQNVLAGLATMAFALPTTSDANTSATYKTVVSKAGALLSASDQTNPSVQDTVTQLSVAATRLSNAKTTNTATQTTVQNTLDGIEQAPTEEVVAKLLDVQNRLQASYQVTASLSKLSLVNYIS</sequence>
<accession>A0AAJ1TT44</accession>
<dbReference type="RefSeq" id="WP_230366654.1">
    <property type="nucleotide sequence ID" value="NZ_JAJALK010000006.1"/>
</dbReference>
<proteinExistence type="predicted"/>
<evidence type="ECO:0000313" key="1">
    <source>
        <dbReference type="EMBL" id="MDQ0542043.1"/>
    </source>
</evidence>